<feature type="region of interest" description="Disordered" evidence="1">
    <location>
        <begin position="159"/>
        <end position="202"/>
    </location>
</feature>
<dbReference type="OrthoDB" id="8595681at2"/>
<evidence type="ECO:0000313" key="3">
    <source>
        <dbReference type="Proteomes" id="UP000198290"/>
    </source>
</evidence>
<organism evidence="2 3">
    <name type="scientific">Aquitalea magnusonii</name>
    <dbReference type="NCBI Taxonomy" id="332411"/>
    <lineage>
        <taxon>Bacteria</taxon>
        <taxon>Pseudomonadati</taxon>
        <taxon>Pseudomonadota</taxon>
        <taxon>Betaproteobacteria</taxon>
        <taxon>Neisseriales</taxon>
        <taxon>Chromobacteriaceae</taxon>
        <taxon>Aquitalea</taxon>
    </lineage>
</organism>
<feature type="compositionally biased region" description="Low complexity" evidence="1">
    <location>
        <begin position="175"/>
        <end position="202"/>
    </location>
</feature>
<dbReference type="KEGG" id="amah:DLM_2920"/>
<name>A0A3G9GJQ9_9NEIS</name>
<dbReference type="EMBL" id="AP018823">
    <property type="protein sequence ID" value="BBF86521.1"/>
    <property type="molecule type" value="Genomic_DNA"/>
</dbReference>
<keyword evidence="3" id="KW-1185">Reference proteome</keyword>
<sequence>MVIDSMLSIQLLANSVVQTETRGHASTAPAASAVPTAAADAANGTQSTIATAPAAARQALNQSLQQALNQWRQQQSVLQKQAQTRKQNNSQPLDASRMEMLKDRVKNLRQMLLLVGRDKSGLRAIALQLKQISAELRQMVANATGQAQSPEMTLTVNATAGGSEQGEGGEEAVSAEDAASSTPDTAQAAAQADSSAATAAPSTDHAAASSGLAVGSGMASGLNGNMDLQALINSIKAIQQWLRQRQQQTPDAELKQSLDASSKDMAAIANMLNGGGNSAEGDASLTLVLADAASDGGNVADAVSSGANAQA</sequence>
<reference evidence="3" key="3">
    <citation type="journal article" date="2017" name="Plant Physiol. Biochem.">
        <title>Differential oxidative and antioxidative response of duckweed Lemna minor toward plant growth promoting/inhibiting bacteria.</title>
        <authorList>
            <person name="Ishizawa H."/>
            <person name="Kuroda M."/>
            <person name="Morikawa M."/>
            <person name="Ike M."/>
        </authorList>
    </citation>
    <scope>NUCLEOTIDE SEQUENCE [LARGE SCALE GENOMIC DNA]</scope>
    <source>
        <strain evidence="3">H3</strain>
    </source>
</reference>
<evidence type="ECO:0000256" key="1">
    <source>
        <dbReference type="SAM" id="MobiDB-lite"/>
    </source>
</evidence>
<evidence type="ECO:0000313" key="2">
    <source>
        <dbReference type="EMBL" id="BBF86521.1"/>
    </source>
</evidence>
<protein>
    <submittedName>
        <fullName evidence="2">Uncharacterized protein</fullName>
    </submittedName>
</protein>
<gene>
    <name evidence="2" type="ORF">DLM_2920</name>
</gene>
<accession>A0A3G9GJQ9</accession>
<dbReference type="AlphaFoldDB" id="A0A3G9GJQ9"/>
<proteinExistence type="predicted"/>
<reference evidence="2 3" key="2">
    <citation type="journal article" date="2017" name="Genome Announc.">
        <title>Draft genome sequence of Aquitalea magnusonii strain H3, a plant growth-promoting bacterium of duckweed Lemna minor.</title>
        <authorList>
            <person name="Ishizawa H."/>
            <person name="Kuroda M."/>
            <person name="Ike M."/>
        </authorList>
    </citation>
    <scope>NUCLEOTIDE SEQUENCE [LARGE SCALE GENOMIC DNA]</scope>
    <source>
        <strain evidence="2 3">H3</strain>
    </source>
</reference>
<reference evidence="3" key="1">
    <citation type="journal article" date="2017" name="Biotechnol. Biofuels">
        <title>Evaluation of environmental bacterial communities as a factor affecting the growth of duckweed Lemna minor.</title>
        <authorList>
            <person name="Ishizawa H."/>
            <person name="Kuroda M."/>
            <person name="Morikawa M."/>
            <person name="Ike M."/>
        </authorList>
    </citation>
    <scope>NUCLEOTIDE SEQUENCE [LARGE SCALE GENOMIC DNA]</scope>
    <source>
        <strain evidence="3">H3</strain>
    </source>
</reference>
<dbReference type="Proteomes" id="UP000198290">
    <property type="component" value="Chromosome"/>
</dbReference>
<dbReference type="RefSeq" id="WP_089085729.1">
    <property type="nucleotide sequence ID" value="NZ_AP018823.1"/>
</dbReference>